<sequence>MIRKNSPPHFIDFFLPESPEDDSPPRPVHASPDAASTGIDYQFELEEKAWGTVVCFALLACIFFTVICVLTVKVLTA</sequence>
<keyword evidence="1" id="KW-0472">Membrane</keyword>
<dbReference type="EMBL" id="VSRR010028321">
    <property type="protein sequence ID" value="MPC68752.1"/>
    <property type="molecule type" value="Genomic_DNA"/>
</dbReference>
<gene>
    <name evidence="2" type="ORF">E2C01_062961</name>
</gene>
<accession>A0A5B7HCH6</accession>
<evidence type="ECO:0000256" key="1">
    <source>
        <dbReference type="SAM" id="Phobius"/>
    </source>
</evidence>
<dbReference type="AlphaFoldDB" id="A0A5B7HCH6"/>
<evidence type="ECO:0000313" key="3">
    <source>
        <dbReference type="Proteomes" id="UP000324222"/>
    </source>
</evidence>
<name>A0A5B7HCH6_PORTR</name>
<reference evidence="2 3" key="1">
    <citation type="submission" date="2019-05" db="EMBL/GenBank/DDBJ databases">
        <title>Another draft genome of Portunus trituberculatus and its Hox gene families provides insights of decapod evolution.</title>
        <authorList>
            <person name="Jeong J.-H."/>
            <person name="Song I."/>
            <person name="Kim S."/>
            <person name="Choi T."/>
            <person name="Kim D."/>
            <person name="Ryu S."/>
            <person name="Kim W."/>
        </authorList>
    </citation>
    <scope>NUCLEOTIDE SEQUENCE [LARGE SCALE GENOMIC DNA]</scope>
    <source>
        <tissue evidence="2">Muscle</tissue>
    </source>
</reference>
<evidence type="ECO:0000313" key="2">
    <source>
        <dbReference type="EMBL" id="MPC68752.1"/>
    </source>
</evidence>
<feature type="transmembrane region" description="Helical" evidence="1">
    <location>
        <begin position="49"/>
        <end position="72"/>
    </location>
</feature>
<keyword evidence="1" id="KW-1133">Transmembrane helix</keyword>
<protein>
    <submittedName>
        <fullName evidence="2">Uncharacterized protein</fullName>
    </submittedName>
</protein>
<comment type="caution">
    <text evidence="2">The sequence shown here is derived from an EMBL/GenBank/DDBJ whole genome shotgun (WGS) entry which is preliminary data.</text>
</comment>
<keyword evidence="3" id="KW-1185">Reference proteome</keyword>
<organism evidence="2 3">
    <name type="scientific">Portunus trituberculatus</name>
    <name type="common">Swimming crab</name>
    <name type="synonym">Neptunus trituberculatus</name>
    <dbReference type="NCBI Taxonomy" id="210409"/>
    <lineage>
        <taxon>Eukaryota</taxon>
        <taxon>Metazoa</taxon>
        <taxon>Ecdysozoa</taxon>
        <taxon>Arthropoda</taxon>
        <taxon>Crustacea</taxon>
        <taxon>Multicrustacea</taxon>
        <taxon>Malacostraca</taxon>
        <taxon>Eumalacostraca</taxon>
        <taxon>Eucarida</taxon>
        <taxon>Decapoda</taxon>
        <taxon>Pleocyemata</taxon>
        <taxon>Brachyura</taxon>
        <taxon>Eubrachyura</taxon>
        <taxon>Portunoidea</taxon>
        <taxon>Portunidae</taxon>
        <taxon>Portuninae</taxon>
        <taxon>Portunus</taxon>
    </lineage>
</organism>
<keyword evidence="1" id="KW-0812">Transmembrane</keyword>
<proteinExistence type="predicted"/>
<dbReference type="Proteomes" id="UP000324222">
    <property type="component" value="Unassembled WGS sequence"/>
</dbReference>